<proteinExistence type="inferred from homology"/>
<dbReference type="GO" id="GO:0030245">
    <property type="term" value="P:cellulose catabolic process"/>
    <property type="evidence" value="ECO:0007669"/>
    <property type="project" value="UniProtKB-KW"/>
</dbReference>
<evidence type="ECO:0000256" key="8">
    <source>
        <dbReference type="ARBA" id="ARBA00023326"/>
    </source>
</evidence>
<dbReference type="GO" id="GO:0008422">
    <property type="term" value="F:beta-glucosidase activity"/>
    <property type="evidence" value="ECO:0007669"/>
    <property type="project" value="UniProtKB-EC"/>
</dbReference>
<name>A0A250KPE0_9GAMM</name>
<keyword evidence="8" id="KW-0624">Polysaccharide degradation</keyword>
<dbReference type="InterPro" id="IPR017736">
    <property type="entry name" value="Glyco_hydro_1_beta-glucosidase"/>
</dbReference>
<dbReference type="Gene3D" id="3.20.20.80">
    <property type="entry name" value="Glycosidases"/>
    <property type="match status" value="1"/>
</dbReference>
<dbReference type="PROSITE" id="PS00572">
    <property type="entry name" value="GLYCOSYL_HYDROL_F1_1"/>
    <property type="match status" value="1"/>
</dbReference>
<evidence type="ECO:0000256" key="5">
    <source>
        <dbReference type="ARBA" id="ARBA00023001"/>
    </source>
</evidence>
<keyword evidence="14" id="KW-1185">Reference proteome</keyword>
<evidence type="ECO:0000313" key="13">
    <source>
        <dbReference type="EMBL" id="BBA33543.1"/>
    </source>
</evidence>
<evidence type="ECO:0000256" key="2">
    <source>
        <dbReference type="ARBA" id="ARBA00010838"/>
    </source>
</evidence>
<reference evidence="13 14" key="1">
    <citation type="submission" date="2016-12" db="EMBL/GenBank/DDBJ databases">
        <title>Genome sequencing of Methylocaldum marinum.</title>
        <authorList>
            <person name="Takeuchi M."/>
            <person name="Kamagata Y."/>
            <person name="Hiraoka S."/>
            <person name="Oshima K."/>
            <person name="Hattori M."/>
            <person name="Iwasaki W."/>
        </authorList>
    </citation>
    <scope>NUCLEOTIDE SEQUENCE [LARGE SCALE GENOMIC DNA]</scope>
    <source>
        <strain evidence="13 14">S8</strain>
    </source>
</reference>
<dbReference type="KEGG" id="mmai:sS8_1585"/>
<feature type="binding site" evidence="10">
    <location>
        <position position="399"/>
    </location>
    <ligand>
        <name>substrate</name>
    </ligand>
</feature>
<evidence type="ECO:0000256" key="9">
    <source>
        <dbReference type="PIRSR" id="PIRSR617736-1"/>
    </source>
</evidence>
<dbReference type="AlphaFoldDB" id="A0A250KPE0"/>
<feature type="binding site" evidence="10">
    <location>
        <position position="166"/>
    </location>
    <ligand>
        <name>substrate</name>
    </ligand>
</feature>
<protein>
    <recommendedName>
        <fullName evidence="3 12">Beta-glucosidase</fullName>
        <ecNumber evidence="3 12">3.2.1.21</ecNumber>
    </recommendedName>
</protein>
<keyword evidence="4 12" id="KW-0378">Hydrolase</keyword>
<dbReference type="PROSITE" id="PS00653">
    <property type="entry name" value="GLYCOSYL_HYDROL_F1_2"/>
    <property type="match status" value="1"/>
</dbReference>
<evidence type="ECO:0000256" key="1">
    <source>
        <dbReference type="ARBA" id="ARBA00000448"/>
    </source>
</evidence>
<dbReference type="EMBL" id="AP017928">
    <property type="protein sequence ID" value="BBA33543.1"/>
    <property type="molecule type" value="Genomic_DNA"/>
</dbReference>
<evidence type="ECO:0000256" key="3">
    <source>
        <dbReference type="ARBA" id="ARBA00012744"/>
    </source>
</evidence>
<comment type="catalytic activity">
    <reaction evidence="1 12">
        <text>Hydrolysis of terminal, non-reducing beta-D-glucosyl residues with release of beta-D-glucose.</text>
        <dbReference type="EC" id="3.2.1.21"/>
    </reaction>
</comment>
<evidence type="ECO:0000256" key="11">
    <source>
        <dbReference type="PROSITE-ProRule" id="PRU10055"/>
    </source>
</evidence>
<dbReference type="PANTHER" id="PTHR10353">
    <property type="entry name" value="GLYCOSYL HYDROLASE"/>
    <property type="match status" value="1"/>
</dbReference>
<accession>A0A250KPE0</accession>
<evidence type="ECO:0000256" key="12">
    <source>
        <dbReference type="RuleBase" id="RU361175"/>
    </source>
</evidence>
<dbReference type="InterPro" id="IPR001360">
    <property type="entry name" value="Glyco_hydro_1"/>
</dbReference>
<dbReference type="InterPro" id="IPR017853">
    <property type="entry name" value="GH"/>
</dbReference>
<feature type="binding site" evidence="10">
    <location>
        <position position="122"/>
    </location>
    <ligand>
        <name>substrate</name>
    </ligand>
</feature>
<organism evidence="13 14">
    <name type="scientific">Methylocaldum marinum</name>
    <dbReference type="NCBI Taxonomy" id="1432792"/>
    <lineage>
        <taxon>Bacteria</taxon>
        <taxon>Pseudomonadati</taxon>
        <taxon>Pseudomonadota</taxon>
        <taxon>Gammaproteobacteria</taxon>
        <taxon>Methylococcales</taxon>
        <taxon>Methylococcaceae</taxon>
        <taxon>Methylocaldum</taxon>
    </lineage>
</organism>
<evidence type="ECO:0000256" key="4">
    <source>
        <dbReference type="ARBA" id="ARBA00022801"/>
    </source>
</evidence>
<dbReference type="Proteomes" id="UP000266313">
    <property type="component" value="Chromosome"/>
</dbReference>
<feature type="binding site" evidence="10">
    <location>
        <position position="21"/>
    </location>
    <ligand>
        <name>substrate</name>
    </ligand>
</feature>
<evidence type="ECO:0000256" key="7">
    <source>
        <dbReference type="ARBA" id="ARBA00023295"/>
    </source>
</evidence>
<dbReference type="FunFam" id="3.20.20.80:FF:000004">
    <property type="entry name" value="Beta-glucosidase 6-phospho-beta-glucosidase"/>
    <property type="match status" value="1"/>
</dbReference>
<keyword evidence="7 12" id="KW-0326">Glycosidase</keyword>
<dbReference type="PANTHER" id="PTHR10353:SF36">
    <property type="entry name" value="LP05116P"/>
    <property type="match status" value="1"/>
</dbReference>
<dbReference type="EC" id="3.2.1.21" evidence="3 12"/>
<dbReference type="Pfam" id="PF00232">
    <property type="entry name" value="Glyco_hydro_1"/>
    <property type="match status" value="1"/>
</dbReference>
<dbReference type="PRINTS" id="PR00131">
    <property type="entry name" value="GLHYDRLASE1"/>
</dbReference>
<dbReference type="SUPFAM" id="SSF51445">
    <property type="entry name" value="(Trans)glycosidases"/>
    <property type="match status" value="1"/>
</dbReference>
<dbReference type="InterPro" id="IPR018120">
    <property type="entry name" value="Glyco_hydro_1_AS"/>
</dbReference>
<feature type="binding site" evidence="10">
    <location>
        <begin position="406"/>
        <end position="407"/>
    </location>
    <ligand>
        <name>substrate</name>
    </ligand>
</feature>
<dbReference type="NCBIfam" id="TIGR03356">
    <property type="entry name" value="BGL"/>
    <property type="match status" value="1"/>
</dbReference>
<dbReference type="GO" id="GO:0005829">
    <property type="term" value="C:cytosol"/>
    <property type="evidence" value="ECO:0007669"/>
    <property type="project" value="TreeGrafter"/>
</dbReference>
<dbReference type="RefSeq" id="WP_119629138.1">
    <property type="nucleotide sequence ID" value="NZ_AP017928.1"/>
</dbReference>
<evidence type="ECO:0000313" key="14">
    <source>
        <dbReference type="Proteomes" id="UP000266313"/>
    </source>
</evidence>
<sequence length="449" mass="50667">MTHKLQFPADFIWGVATSAYQIEGSPLADGAAPSNWHRFCRVPGAVLNGDTGDIACDHYRRWADDVKLMKELGLKAYRFSIAWSRILPNGQGKPNEKGLDFYRNLVDALVANDIEPFVTLHHWDLPIALDDLGGWANRDAAHWFADYAHLMFRTLEGRVQHWTTLNEPWVIMDAGYMHGVHPPGLRSLEKAPVAAHNLLRGHGLAVQAFRADGKGQIGLVVNLEPKYAASNGPEDAAALARAHAYMNRQFLDPVFLGAYPDELAEIFGHDWPRFPEDDLKLIREPIDFLGINYYTRSVVRSDPTAAPLCASPVAQTGAEHTEMKWEVFPAGLKSCLLWVKRRYGDIPLYITENGAAFADPEPKNGRLEDPRRVDYFRTHLRAAHEALQQGANLKGYFAWSLVDNFEWSCGFARRFGLVHVDYATQKRTPKDSASFYRQVIESNGEEIWR</sequence>
<dbReference type="OrthoDB" id="9765195at2"/>
<dbReference type="InterPro" id="IPR033132">
    <property type="entry name" value="GH_1_N_CS"/>
</dbReference>
<feature type="binding site" evidence="10">
    <location>
        <position position="294"/>
    </location>
    <ligand>
        <name>substrate</name>
    </ligand>
</feature>
<comment type="similarity">
    <text evidence="2 12">Belongs to the glycosyl hydrolase 1 family.</text>
</comment>
<gene>
    <name evidence="13" type="ORF">sS8_1585</name>
</gene>
<feature type="active site" description="Proton donor" evidence="9">
    <location>
        <position position="167"/>
    </location>
</feature>
<feature type="active site" description="Nucleophile" evidence="9 11">
    <location>
        <position position="352"/>
    </location>
</feature>
<evidence type="ECO:0000256" key="6">
    <source>
        <dbReference type="ARBA" id="ARBA00023277"/>
    </source>
</evidence>
<keyword evidence="5" id="KW-0136">Cellulose degradation</keyword>
<keyword evidence="6" id="KW-0119">Carbohydrate metabolism</keyword>
<evidence type="ECO:0000256" key="10">
    <source>
        <dbReference type="PIRSR" id="PIRSR617736-2"/>
    </source>
</evidence>